<dbReference type="InParanoid" id="A0A2J6SRZ4"/>
<dbReference type="PANTHER" id="PTHR24185:SF1">
    <property type="entry name" value="CALCIUM-INDEPENDENT PHOSPHOLIPASE A2-GAMMA"/>
    <property type="match status" value="1"/>
</dbReference>
<evidence type="ECO:0000256" key="2">
    <source>
        <dbReference type="ARBA" id="ARBA00022963"/>
    </source>
</evidence>
<accession>A0A2J6SRZ4</accession>
<dbReference type="EMBL" id="KZ613872">
    <property type="protein sequence ID" value="PMD53551.1"/>
    <property type="molecule type" value="Genomic_DNA"/>
</dbReference>
<keyword evidence="2" id="KW-0443">Lipid metabolism</keyword>
<sequence>MEAAQEQMEKLSTIVAREGQTALPVEQRGLCLLSLDGGGVRGLSALLIPKALMQRINVAYPPEHPRLKPCDIFDLIGGTSTGGHVEDVFKSKKLPVHIGPLKFGNVKPQFSSQVLKTKILEILTHYGHNEKTPFADTRERRCKVFVCTVAKENKDIFVDGGLGTNNPVNQIWNEARDIWAPKDGNLQSLIKCFVSIGTGKPGDKPIADSAWKFLSETLKEISTETEKTAKMFVDTHRSLYEGKRYFRFNVEQGLQGLGMEDHKNKAKIAAATNSYLDWQEIKIAVRESALNLRQEQRLPRGKDLAESQLTFRVDFELSVPVTNNFVGWQMELADMKQKLLDKKSLGQRIYVLHGLGGIGKTQLAVNYMLDTKDEYSSMFWLNANTESSLIDNLIKVGKSIPGFTTSHAEQGDRKKEAAEVLKWFRQSGNSRWLLVYDNLDHFSDPRSKSKEADPEAFDFRDWLPNGSHGSILITTRLSYLGQLAFASHLEKISFQHSWALLRSFCRTMQQIAAPRNPADDIPEELEGAAKVLEKLDGLPLAIVQAGAYMQQTGTSFEDYLSDYEKSWKDLSEQVPVFLTYENGPVHASFMISYRHVQRLNMSAAQILQLWGCLDNKDIWYGLFESAAASEHLPDPLRIATQSRLAFNGTMGVLQEFSLVNVVTRGQKSTYSVHPVVHAWSLDYLNAECNDEILWAAMTVVGCFLTSQAEAAQHDNTKERGDIENEMRSRISPHASRCNLVMLSRPFNRASSSWETGEKSWKCKAALKVAAFREGYSFQNDENADSLLRWILSTAKADNTVHINVALVEAILSISDIATKTLGAETVHSIRVGKPAPSDRVDYIGALIDEGGKRIIDRNHPDVQRVLKRKDAFFTIMTNEVGSSFLLQTMAQQGYSQIALERYDEAAKILIEIASVWGSGSEDREEYHTRIGDFVSRSCEPNSAVKQLEKKREEYNLRQAEEFLALLLGGSE</sequence>
<dbReference type="Proteomes" id="UP000235371">
    <property type="component" value="Unassembled WGS sequence"/>
</dbReference>
<protein>
    <submittedName>
        <fullName evidence="3">Uncharacterized protein</fullName>
    </submittedName>
</protein>
<dbReference type="STRING" id="1095630.A0A2J6SRZ4"/>
<dbReference type="GO" id="GO:0047499">
    <property type="term" value="F:calcium-independent phospholipase A2 activity"/>
    <property type="evidence" value="ECO:0007669"/>
    <property type="project" value="TreeGrafter"/>
</dbReference>
<proteinExistence type="predicted"/>
<dbReference type="PANTHER" id="PTHR24185">
    <property type="entry name" value="CALCIUM-INDEPENDENT PHOSPHOLIPASE A2-GAMMA"/>
    <property type="match status" value="1"/>
</dbReference>
<dbReference type="InterPro" id="IPR027417">
    <property type="entry name" value="P-loop_NTPase"/>
</dbReference>
<dbReference type="GO" id="GO:0016042">
    <property type="term" value="P:lipid catabolic process"/>
    <property type="evidence" value="ECO:0007669"/>
    <property type="project" value="UniProtKB-KW"/>
</dbReference>
<organism evidence="3 4">
    <name type="scientific">Hyaloscypha bicolor E</name>
    <dbReference type="NCBI Taxonomy" id="1095630"/>
    <lineage>
        <taxon>Eukaryota</taxon>
        <taxon>Fungi</taxon>
        <taxon>Dikarya</taxon>
        <taxon>Ascomycota</taxon>
        <taxon>Pezizomycotina</taxon>
        <taxon>Leotiomycetes</taxon>
        <taxon>Helotiales</taxon>
        <taxon>Hyaloscyphaceae</taxon>
        <taxon>Hyaloscypha</taxon>
        <taxon>Hyaloscypha bicolor</taxon>
    </lineage>
</organism>
<dbReference type="SUPFAM" id="SSF52151">
    <property type="entry name" value="FabD/lysophospholipase-like"/>
    <property type="match status" value="1"/>
</dbReference>
<keyword evidence="2" id="KW-0442">Lipid degradation</keyword>
<evidence type="ECO:0000313" key="3">
    <source>
        <dbReference type="EMBL" id="PMD53551.1"/>
    </source>
</evidence>
<dbReference type="InterPro" id="IPR016035">
    <property type="entry name" value="Acyl_Trfase/lysoPLipase"/>
</dbReference>
<dbReference type="GeneID" id="36591929"/>
<name>A0A2J6SRZ4_9HELO</name>
<dbReference type="GO" id="GO:0019369">
    <property type="term" value="P:arachidonate metabolic process"/>
    <property type="evidence" value="ECO:0007669"/>
    <property type="project" value="TreeGrafter"/>
</dbReference>
<dbReference type="RefSeq" id="XP_024730455.1">
    <property type="nucleotide sequence ID" value="XM_024883852.1"/>
</dbReference>
<dbReference type="SUPFAM" id="SSF52540">
    <property type="entry name" value="P-loop containing nucleoside triphosphate hydrolases"/>
    <property type="match status" value="1"/>
</dbReference>
<keyword evidence="4" id="KW-1185">Reference proteome</keyword>
<keyword evidence="1" id="KW-0378">Hydrolase</keyword>
<dbReference type="OrthoDB" id="1658288at2759"/>
<dbReference type="GO" id="GO:0016020">
    <property type="term" value="C:membrane"/>
    <property type="evidence" value="ECO:0007669"/>
    <property type="project" value="TreeGrafter"/>
</dbReference>
<dbReference type="Gene3D" id="3.40.50.300">
    <property type="entry name" value="P-loop containing nucleotide triphosphate hydrolases"/>
    <property type="match status" value="1"/>
</dbReference>
<evidence type="ECO:0000313" key="4">
    <source>
        <dbReference type="Proteomes" id="UP000235371"/>
    </source>
</evidence>
<dbReference type="GO" id="GO:0043531">
    <property type="term" value="F:ADP binding"/>
    <property type="evidence" value="ECO:0007669"/>
    <property type="project" value="InterPro"/>
</dbReference>
<gene>
    <name evidence="3" type="ORF">K444DRAFT_635338</name>
</gene>
<dbReference type="Gene3D" id="3.40.1090.10">
    <property type="entry name" value="Cytosolic phospholipase A2 catalytic domain"/>
    <property type="match status" value="2"/>
</dbReference>
<dbReference type="PRINTS" id="PR00364">
    <property type="entry name" value="DISEASERSIST"/>
</dbReference>
<evidence type="ECO:0000256" key="1">
    <source>
        <dbReference type="ARBA" id="ARBA00022801"/>
    </source>
</evidence>
<reference evidence="3 4" key="1">
    <citation type="submission" date="2016-04" db="EMBL/GenBank/DDBJ databases">
        <title>A degradative enzymes factory behind the ericoid mycorrhizal symbiosis.</title>
        <authorList>
            <consortium name="DOE Joint Genome Institute"/>
            <person name="Martino E."/>
            <person name="Morin E."/>
            <person name="Grelet G."/>
            <person name="Kuo A."/>
            <person name="Kohler A."/>
            <person name="Daghino S."/>
            <person name="Barry K."/>
            <person name="Choi C."/>
            <person name="Cichocki N."/>
            <person name="Clum A."/>
            <person name="Copeland A."/>
            <person name="Hainaut M."/>
            <person name="Haridas S."/>
            <person name="Labutti K."/>
            <person name="Lindquist E."/>
            <person name="Lipzen A."/>
            <person name="Khouja H.-R."/>
            <person name="Murat C."/>
            <person name="Ohm R."/>
            <person name="Olson A."/>
            <person name="Spatafora J."/>
            <person name="Veneault-Fourrey C."/>
            <person name="Henrissat B."/>
            <person name="Grigoriev I."/>
            <person name="Martin F."/>
            <person name="Perotto S."/>
        </authorList>
    </citation>
    <scope>NUCLEOTIDE SEQUENCE [LARGE SCALE GENOMIC DNA]</scope>
    <source>
        <strain evidence="3 4">E</strain>
    </source>
</reference>
<dbReference type="AlphaFoldDB" id="A0A2J6SRZ4"/>